<gene>
    <name evidence="1" type="ordered locus">BATR1942_07945</name>
</gene>
<protein>
    <submittedName>
        <fullName evidence="1">Uncharacterized protein</fullName>
    </submittedName>
</protein>
<accession>A0ABM5LY01</accession>
<evidence type="ECO:0000313" key="2">
    <source>
        <dbReference type="Proteomes" id="UP000006867"/>
    </source>
</evidence>
<sequence length="93" mass="10907">MSDRDQTLKQFNEDLSDEEKESLACFMVVEYLTPKIVTADLLHQTLSSKDFKLYSQANHIKEIRELRKLIKKEAEDLMVQYTYSNGSIRGFRS</sequence>
<dbReference type="EMBL" id="CP002207">
    <property type="protein sequence ID" value="ADP32528.1"/>
    <property type="molecule type" value="Genomic_DNA"/>
</dbReference>
<keyword evidence="2" id="KW-1185">Reference proteome</keyword>
<dbReference type="Proteomes" id="UP000006867">
    <property type="component" value="Chromosome"/>
</dbReference>
<name>A0ABM5LY01_BACA1</name>
<reference evidence="1 2" key="1">
    <citation type="journal article" date="2011" name="Front. Microbiol.">
        <title>Genomic signatures of strain selection and enhancement in Bacillus atrophaeus var. globigii, a historical biowarfare simulant.</title>
        <authorList>
            <person name="Gibbons H.S."/>
            <person name="Broomall S.M."/>
            <person name="McNew L.A."/>
            <person name="Daligault H."/>
            <person name="Chapman C."/>
            <person name="Bruce D."/>
            <person name="Karavis M."/>
            <person name="Krepps M."/>
            <person name="McGregor P.A."/>
            <person name="Hong C."/>
            <person name="Park K.H."/>
            <person name="Akmal A."/>
            <person name="Feldman A."/>
            <person name="Lin J.S."/>
            <person name="Chang W.E."/>
            <person name="Higgs B.W."/>
            <person name="Demirev P."/>
            <person name="Lindquist J."/>
            <person name="Liem A."/>
            <person name="Fochler E."/>
            <person name="Read T.D."/>
            <person name="Tapia R."/>
            <person name="Johnson S."/>
            <person name="Bishop-Lilly K.A."/>
            <person name="Detter C."/>
            <person name="Han C."/>
            <person name="Sozhamannan S."/>
            <person name="Rosenzweig C.N."/>
            <person name="Skowronski E.W."/>
        </authorList>
    </citation>
    <scope>NUCLEOTIDE SEQUENCE [LARGE SCALE GENOMIC DNA]</scope>
    <source>
        <strain evidence="1 2">1942</strain>
    </source>
</reference>
<organism evidence="1 2">
    <name type="scientific">Bacillus atrophaeus (strain 1942)</name>
    <dbReference type="NCBI Taxonomy" id="720555"/>
    <lineage>
        <taxon>Bacteria</taxon>
        <taxon>Bacillati</taxon>
        <taxon>Bacillota</taxon>
        <taxon>Bacilli</taxon>
        <taxon>Bacillales</taxon>
        <taxon>Bacillaceae</taxon>
        <taxon>Bacillus</taxon>
    </lineage>
</organism>
<proteinExistence type="predicted"/>
<evidence type="ECO:0000313" key="1">
    <source>
        <dbReference type="EMBL" id="ADP32528.1"/>
    </source>
</evidence>
<dbReference type="RefSeq" id="WP_003325877.1">
    <property type="nucleotide sequence ID" value="NC_014639.1"/>
</dbReference>